<dbReference type="AlphaFoldDB" id="A0A1K0ILI6"/>
<sequence length="74" mass="8056">MVSAYHQLWHCNAYDVYQQFTCVTHTSQPSSSTDAASVFYPRISRSTGTLAGATLSGKLHTPPLPVTHVPLGYC</sequence>
<evidence type="ECO:0000313" key="1">
    <source>
        <dbReference type="EMBL" id="SCU86547.1"/>
    </source>
</evidence>
<reference evidence="1" key="1">
    <citation type="submission" date="2016-09" db="EMBL/GenBank/DDBJ databases">
        <authorList>
            <person name="Capua I."/>
            <person name="De Benedictis P."/>
            <person name="Joannis T."/>
            <person name="Lombin L.H."/>
            <person name="Cattoli G."/>
        </authorList>
    </citation>
    <scope>NUCLEOTIDE SEQUENCE</scope>
    <source>
        <strain evidence="1">B9</strain>
    </source>
</reference>
<accession>A0A1K0ILI6</accession>
<gene>
    <name evidence="1" type="ORF">CNECB9_4580006</name>
</gene>
<protein>
    <submittedName>
        <fullName evidence="1">Uncharacterized protein</fullName>
    </submittedName>
</protein>
<organism evidence="1">
    <name type="scientific">Cupriavidus necator</name>
    <name type="common">Alcaligenes eutrophus</name>
    <name type="synonym">Ralstonia eutropha</name>
    <dbReference type="NCBI Taxonomy" id="106590"/>
    <lineage>
        <taxon>Bacteria</taxon>
        <taxon>Pseudomonadati</taxon>
        <taxon>Pseudomonadota</taxon>
        <taxon>Betaproteobacteria</taxon>
        <taxon>Burkholderiales</taxon>
        <taxon>Burkholderiaceae</taxon>
        <taxon>Cupriavidus</taxon>
    </lineage>
</organism>
<dbReference type="EMBL" id="FMSH01000399">
    <property type="protein sequence ID" value="SCU86547.1"/>
    <property type="molecule type" value="Genomic_DNA"/>
</dbReference>
<proteinExistence type="predicted"/>
<name>A0A1K0ILI6_CUPNE</name>